<comment type="caution">
    <text evidence="1">The sequence shown here is derived from an EMBL/GenBank/DDBJ whole genome shotgun (WGS) entry which is preliminary data.</text>
</comment>
<dbReference type="EMBL" id="CATWFT010000029">
    <property type="protein sequence ID" value="CAJ0732682.1"/>
    <property type="molecule type" value="Genomic_DNA"/>
</dbReference>
<dbReference type="Proteomes" id="UP001189303">
    <property type="component" value="Unassembled WGS sequence"/>
</dbReference>
<name>A0ABN9ID27_RALPI</name>
<accession>A0ABN9ID27</accession>
<evidence type="ECO:0000313" key="2">
    <source>
        <dbReference type="Proteomes" id="UP001189303"/>
    </source>
</evidence>
<proteinExistence type="predicted"/>
<keyword evidence="2" id="KW-1185">Reference proteome</keyword>
<protein>
    <submittedName>
        <fullName evidence="1">Uncharacterized protein</fullName>
    </submittedName>
</protein>
<reference evidence="1 2" key="1">
    <citation type="submission" date="2023-07" db="EMBL/GenBank/DDBJ databases">
        <authorList>
            <person name="Peeters C."/>
        </authorList>
    </citation>
    <scope>NUCLEOTIDE SEQUENCE [LARGE SCALE GENOMIC DNA]</scope>
    <source>
        <strain evidence="1 2">R-38712</strain>
    </source>
</reference>
<evidence type="ECO:0000313" key="1">
    <source>
        <dbReference type="EMBL" id="CAJ0732682.1"/>
    </source>
</evidence>
<organism evidence="1 2">
    <name type="scientific">Ralstonia pickettii</name>
    <name type="common">Burkholderia pickettii</name>
    <dbReference type="NCBI Taxonomy" id="329"/>
    <lineage>
        <taxon>Bacteria</taxon>
        <taxon>Pseudomonadati</taxon>
        <taxon>Pseudomonadota</taxon>
        <taxon>Betaproteobacteria</taxon>
        <taxon>Burkholderiales</taxon>
        <taxon>Burkholderiaceae</taxon>
        <taxon>Ralstonia</taxon>
    </lineage>
</organism>
<gene>
    <name evidence="1" type="ORF">R38712_05068</name>
</gene>
<sequence>MASSHGAQINPVYVYAYLKPEPLPSTASTCIEQPLNC</sequence>